<feature type="transmembrane region" description="Helical" evidence="1">
    <location>
        <begin position="13"/>
        <end position="35"/>
    </location>
</feature>
<evidence type="ECO:0000256" key="1">
    <source>
        <dbReference type="SAM" id="Phobius"/>
    </source>
</evidence>
<sequence length="169" mass="18535">MLTGKRAFSLVEVLVFTTILSFFFVTAASVVTVALRNMKFNEHKIIALHYSRQLEDWLRVEKEIDWGGSECSGSCCSSGCSFTQRVTQGSLSPKFCFNISPISNWPAANPLGCDGAYSLGSTFSREVQFTSSPVGGYIGQVNAVITVSWIELGQQKNVITNVVFSILEE</sequence>
<keyword evidence="1" id="KW-1133">Transmembrane helix</keyword>
<reference evidence="2 3" key="1">
    <citation type="journal article" date="2016" name="Nat. Commun.">
        <title>Thousands of microbial genomes shed light on interconnected biogeochemical processes in an aquifer system.</title>
        <authorList>
            <person name="Anantharaman K."/>
            <person name="Brown C.T."/>
            <person name="Hug L.A."/>
            <person name="Sharon I."/>
            <person name="Castelle C.J."/>
            <person name="Probst A.J."/>
            <person name="Thomas B.C."/>
            <person name="Singh A."/>
            <person name="Wilkins M.J."/>
            <person name="Karaoz U."/>
            <person name="Brodie E.L."/>
            <person name="Williams K.H."/>
            <person name="Hubbard S.S."/>
            <person name="Banfield J.F."/>
        </authorList>
    </citation>
    <scope>NUCLEOTIDE SEQUENCE [LARGE SCALE GENOMIC DNA]</scope>
</reference>
<comment type="caution">
    <text evidence="2">The sequence shown here is derived from an EMBL/GenBank/DDBJ whole genome shotgun (WGS) entry which is preliminary data.</text>
</comment>
<dbReference type="AlphaFoldDB" id="A0A1F7GX66"/>
<evidence type="ECO:0000313" key="3">
    <source>
        <dbReference type="Proteomes" id="UP000177913"/>
    </source>
</evidence>
<evidence type="ECO:0000313" key="2">
    <source>
        <dbReference type="EMBL" id="OGK23589.1"/>
    </source>
</evidence>
<dbReference type="EMBL" id="MFZO01000045">
    <property type="protein sequence ID" value="OGK23589.1"/>
    <property type="molecule type" value="Genomic_DNA"/>
</dbReference>
<proteinExistence type="predicted"/>
<name>A0A1F7GX66_9BACT</name>
<organism evidence="2 3">
    <name type="scientific">Candidatus Roizmanbacteria bacterium RIFCSPHIGHO2_02_FULL_38_11</name>
    <dbReference type="NCBI Taxonomy" id="1802039"/>
    <lineage>
        <taxon>Bacteria</taxon>
        <taxon>Candidatus Roizmaniibacteriota</taxon>
    </lineage>
</organism>
<keyword evidence="1" id="KW-0812">Transmembrane</keyword>
<accession>A0A1F7GX66</accession>
<gene>
    <name evidence="2" type="ORF">A3C25_04790</name>
</gene>
<evidence type="ECO:0008006" key="4">
    <source>
        <dbReference type="Google" id="ProtNLM"/>
    </source>
</evidence>
<protein>
    <recommendedName>
        <fullName evidence="4">Type II secretion system protein</fullName>
    </recommendedName>
</protein>
<dbReference type="Proteomes" id="UP000177913">
    <property type="component" value="Unassembled WGS sequence"/>
</dbReference>
<keyword evidence="1" id="KW-0472">Membrane</keyword>